<dbReference type="SUPFAM" id="SSF48452">
    <property type="entry name" value="TPR-like"/>
    <property type="match status" value="1"/>
</dbReference>
<dbReference type="InterPro" id="IPR024983">
    <property type="entry name" value="CHAT_dom"/>
</dbReference>
<organism evidence="2 3">
    <name type="scientific">Microbacterium awajiense</name>
    <dbReference type="NCBI Taxonomy" id="415214"/>
    <lineage>
        <taxon>Bacteria</taxon>
        <taxon>Bacillati</taxon>
        <taxon>Actinomycetota</taxon>
        <taxon>Actinomycetes</taxon>
        <taxon>Micrococcales</taxon>
        <taxon>Microbacteriaceae</taxon>
        <taxon>Microbacterium</taxon>
    </lineage>
</organism>
<dbReference type="Proteomes" id="UP001501697">
    <property type="component" value="Unassembled WGS sequence"/>
</dbReference>
<name>A0ABP7AJH8_9MICO</name>
<proteinExistence type="predicted"/>
<protein>
    <submittedName>
        <fullName evidence="2">CHAT domain-containing protein</fullName>
    </submittedName>
</protein>
<comment type="caution">
    <text evidence="2">The sequence shown here is derived from an EMBL/GenBank/DDBJ whole genome shotgun (WGS) entry which is preliminary data.</text>
</comment>
<keyword evidence="3" id="KW-1185">Reference proteome</keyword>
<sequence length="821" mass="87545">MGRSAEALHHDAVDLTNRGRFGQAQHLLARADALTDDRDLRARIAGTQALIHARSGDLVRAESVALAAWETAGLSDGTMAILAGQLGSIAERAGRLDDADRWLTRAIDALDDGVARANLLVNRGVVGIERRDLARAAADTRAAAEIYAAEGLDVDAAEARHNLGYIDLLRGDVVAALAEMTRAHPVLARASKAGAAISALDRAEVLRDAGLLREAEELFSDAADALATMRMPKERAEAEFALATSLLRNDPVRARRIAASAARRFRRARNERWAVRAEGIEMRARLAAGAVSTRGERVPESARSPRPEAVAALVDALRGHGMPVDATALRLAHELWLARRGRVPAVRTVRTPANAPMDLRLLAHEVRAVRAAARNRPAQARRHARAGLEELLGWQRRFGSLDLQTSVVWMGHGLMGEGLRSAVGSGRPDVVFEWSERARHLTLQVAPLRPPPDPELAAELAELRMLRADGDAWMSDPRATELRNRARQRQWSETGSAQVHGRATLDEVQGALDDATAVISFVYSGEGLSALVVTARRVSLVALGDWSDVRALLPGLRSDLDMAAAVQHGPLAAVVRRSLDERVGALSARLLDPILPAIGDRRLVLTAPGVLNGIPWAMMPALHTRVLTVAGSVSRWLQAGRDLVVPSAAGFAVGPRVPRGAEEARTAAASWRDGQLLDPAAIAGVTGLAERVDVLHVAAHGRHAADNPMFSGLELADGTLFGYDIDLIERVPGTVVLSACEVGRSSVRWGEEAVGMTRIWLHAGARCVIAAPVVVADDDACELLGGLHAGLASGEPPAVALAEAARRTGIRAPFQVHGAGF</sequence>
<evidence type="ECO:0000259" key="1">
    <source>
        <dbReference type="Pfam" id="PF12770"/>
    </source>
</evidence>
<accession>A0ABP7AJH8</accession>
<reference evidence="3" key="1">
    <citation type="journal article" date="2019" name="Int. J. Syst. Evol. Microbiol.">
        <title>The Global Catalogue of Microorganisms (GCM) 10K type strain sequencing project: providing services to taxonomists for standard genome sequencing and annotation.</title>
        <authorList>
            <consortium name="The Broad Institute Genomics Platform"/>
            <consortium name="The Broad Institute Genome Sequencing Center for Infectious Disease"/>
            <person name="Wu L."/>
            <person name="Ma J."/>
        </authorList>
    </citation>
    <scope>NUCLEOTIDE SEQUENCE [LARGE SCALE GENOMIC DNA]</scope>
    <source>
        <strain evidence="3">JCM 16544</strain>
    </source>
</reference>
<evidence type="ECO:0000313" key="2">
    <source>
        <dbReference type="EMBL" id="GAA3633928.1"/>
    </source>
</evidence>
<dbReference type="Pfam" id="PF12770">
    <property type="entry name" value="CHAT"/>
    <property type="match status" value="1"/>
</dbReference>
<feature type="domain" description="CHAT" evidence="1">
    <location>
        <begin position="584"/>
        <end position="806"/>
    </location>
</feature>
<gene>
    <name evidence="2" type="ORF">GCM10022200_16400</name>
</gene>
<evidence type="ECO:0000313" key="3">
    <source>
        <dbReference type="Proteomes" id="UP001501697"/>
    </source>
</evidence>
<dbReference type="RefSeq" id="WP_344737510.1">
    <property type="nucleotide sequence ID" value="NZ_BAAAYU010000005.1"/>
</dbReference>
<dbReference type="Gene3D" id="1.25.40.10">
    <property type="entry name" value="Tetratricopeptide repeat domain"/>
    <property type="match status" value="1"/>
</dbReference>
<dbReference type="InterPro" id="IPR011990">
    <property type="entry name" value="TPR-like_helical_dom_sf"/>
</dbReference>
<dbReference type="EMBL" id="BAAAYU010000005">
    <property type="protein sequence ID" value="GAA3633928.1"/>
    <property type="molecule type" value="Genomic_DNA"/>
</dbReference>